<organism evidence="1 2">
    <name type="scientific">Rhodobacter xanthinilyticus</name>
    <dbReference type="NCBI Taxonomy" id="1850250"/>
    <lineage>
        <taxon>Bacteria</taxon>
        <taxon>Pseudomonadati</taxon>
        <taxon>Pseudomonadota</taxon>
        <taxon>Alphaproteobacteria</taxon>
        <taxon>Rhodobacterales</taxon>
        <taxon>Rhodobacter group</taxon>
        <taxon>Rhodobacter</taxon>
    </lineage>
</organism>
<accession>A0A1D9MFL8</accession>
<sequence length="101" mass="11099">MANYYYVFRKLKAPSSGLTFPAFKPDSEAARIRNEVISFAAVQPDFPGMRCPIVCGKFSCRTSPKCAQSCLNDGLYALHKVGILRPALRGVLVLKGFDLPT</sequence>
<name>A0A1D9MFL8_9RHOB</name>
<dbReference type="KEGG" id="rhp:LPB142_16080"/>
<dbReference type="AlphaFoldDB" id="A0A1D9MFL8"/>
<protein>
    <submittedName>
        <fullName evidence="1">Uncharacterized protein</fullName>
    </submittedName>
</protein>
<evidence type="ECO:0000313" key="1">
    <source>
        <dbReference type="EMBL" id="AOZ70662.1"/>
    </source>
</evidence>
<evidence type="ECO:0000313" key="2">
    <source>
        <dbReference type="Proteomes" id="UP000176562"/>
    </source>
</evidence>
<keyword evidence="2" id="KW-1185">Reference proteome</keyword>
<proteinExistence type="predicted"/>
<dbReference type="EMBL" id="CP017781">
    <property type="protein sequence ID" value="AOZ70662.1"/>
    <property type="molecule type" value="Genomic_DNA"/>
</dbReference>
<dbReference type="Proteomes" id="UP000176562">
    <property type="component" value="Chromosome"/>
</dbReference>
<reference evidence="1 2" key="1">
    <citation type="submission" date="2016-10" db="EMBL/GenBank/DDBJ databases">
        <title>Rhodobacter sp. LPB0142, isolated from sea water.</title>
        <authorList>
            <person name="Kim E."/>
            <person name="Yi H."/>
        </authorList>
    </citation>
    <scope>NUCLEOTIDE SEQUENCE [LARGE SCALE GENOMIC DNA]</scope>
    <source>
        <strain evidence="1 2">LPB0142</strain>
    </source>
</reference>
<gene>
    <name evidence="1" type="ORF">LPB142_16080</name>
</gene>